<evidence type="ECO:0000313" key="1">
    <source>
        <dbReference type="EMBL" id="KPL89997.1"/>
    </source>
</evidence>
<dbReference type="EMBL" id="LGKP01000014">
    <property type="protein sequence ID" value="KPL89997.1"/>
    <property type="molecule type" value="Genomic_DNA"/>
</dbReference>
<proteinExistence type="predicted"/>
<sequence length="100" mass="11604">MRFYGIDPDRFFELPIFQLDILARQMPALDAGDQLTGIDIATAPHLKRSDYREKIRQLRNVAFTEARPIAQPMEKEEINPAKAEEWFASMGMRIKTKEHA</sequence>
<comment type="caution">
    <text evidence="1">The sequence shown here is derived from an EMBL/GenBank/DDBJ whole genome shotgun (WGS) entry which is preliminary data.</text>
</comment>
<evidence type="ECO:0000313" key="2">
    <source>
        <dbReference type="Proteomes" id="UP000050277"/>
    </source>
</evidence>
<accession>A0A0P6YA09</accession>
<name>A0A0P6YA09_9CHLR</name>
<dbReference type="STRING" id="70996.SE18_08565"/>
<dbReference type="RefSeq" id="WP_054534027.1">
    <property type="nucleotide sequence ID" value="NZ_LGKP01000014.1"/>
</dbReference>
<dbReference type="Proteomes" id="UP000050277">
    <property type="component" value="Unassembled WGS sequence"/>
</dbReference>
<keyword evidence="2" id="KW-1185">Reference proteome</keyword>
<dbReference type="OrthoDB" id="9836814at2"/>
<dbReference type="AlphaFoldDB" id="A0A0P6YA09"/>
<reference evidence="1 2" key="1">
    <citation type="submission" date="2015-07" db="EMBL/GenBank/DDBJ databases">
        <title>Whole genome sequence of Herpetosiphon geysericola DSM 7119.</title>
        <authorList>
            <person name="Hemp J."/>
            <person name="Ward L.M."/>
            <person name="Pace L.A."/>
            <person name="Fischer W.W."/>
        </authorList>
    </citation>
    <scope>NUCLEOTIDE SEQUENCE [LARGE SCALE GENOMIC DNA]</scope>
    <source>
        <strain evidence="1 2">DSM 7119</strain>
    </source>
</reference>
<gene>
    <name evidence="1" type="ORF">SE18_08565</name>
</gene>
<protein>
    <submittedName>
        <fullName evidence="1">Uncharacterized protein</fullName>
    </submittedName>
</protein>
<organism evidence="1 2">
    <name type="scientific">Herpetosiphon geysericola</name>
    <dbReference type="NCBI Taxonomy" id="70996"/>
    <lineage>
        <taxon>Bacteria</taxon>
        <taxon>Bacillati</taxon>
        <taxon>Chloroflexota</taxon>
        <taxon>Chloroflexia</taxon>
        <taxon>Herpetosiphonales</taxon>
        <taxon>Herpetosiphonaceae</taxon>
        <taxon>Herpetosiphon</taxon>
    </lineage>
</organism>